<protein>
    <submittedName>
        <fullName evidence="1">Phosphoglucomutase</fullName>
    </submittedName>
</protein>
<dbReference type="AlphaFoldDB" id="A0A934IZA3"/>
<dbReference type="EMBL" id="JAELUP010000008">
    <property type="protein sequence ID" value="MBJ6360434.1"/>
    <property type="molecule type" value="Genomic_DNA"/>
</dbReference>
<evidence type="ECO:0000313" key="1">
    <source>
        <dbReference type="EMBL" id="MBJ6360434.1"/>
    </source>
</evidence>
<accession>A0A934IZA3</accession>
<dbReference type="Proteomes" id="UP000640274">
    <property type="component" value="Unassembled WGS sequence"/>
</dbReference>
<keyword evidence="2" id="KW-1185">Reference proteome</keyword>
<proteinExistence type="predicted"/>
<comment type="caution">
    <text evidence="1">The sequence shown here is derived from an EMBL/GenBank/DDBJ whole genome shotgun (WGS) entry which is preliminary data.</text>
</comment>
<gene>
    <name evidence="1" type="ORF">JFN88_03735</name>
</gene>
<sequence>MAILEKTDQFTEKLNKRPDGSMYVVEEEVELVNGSYEGYLSHSNVRKESIQCYTGPKLTGQKVDQVLLTTPSDAPWRLMIKIFSSATAVYITYETPGDQVDASHINTLQDSLVRTQEDFQSYKSNGLIDGGYFEK</sequence>
<name>A0A934IZA3_9BACL</name>
<organism evidence="1 2">
    <name type="scientific">Paenibacillus roseus</name>
    <dbReference type="NCBI Taxonomy" id="2798579"/>
    <lineage>
        <taxon>Bacteria</taxon>
        <taxon>Bacillati</taxon>
        <taxon>Bacillota</taxon>
        <taxon>Bacilli</taxon>
        <taxon>Bacillales</taxon>
        <taxon>Paenibacillaceae</taxon>
        <taxon>Paenibacillus</taxon>
    </lineage>
</organism>
<evidence type="ECO:0000313" key="2">
    <source>
        <dbReference type="Proteomes" id="UP000640274"/>
    </source>
</evidence>
<dbReference type="RefSeq" id="WP_199017987.1">
    <property type="nucleotide sequence ID" value="NZ_JAELUP010000008.1"/>
</dbReference>
<reference evidence="1" key="1">
    <citation type="submission" date="2020-12" db="EMBL/GenBank/DDBJ databases">
        <authorList>
            <person name="Huq M.A."/>
        </authorList>
    </citation>
    <scope>NUCLEOTIDE SEQUENCE</scope>
    <source>
        <strain evidence="1">MAHUQ-46</strain>
    </source>
</reference>